<evidence type="ECO:0000313" key="2">
    <source>
        <dbReference type="Proteomes" id="UP000185221"/>
    </source>
</evidence>
<proteinExistence type="predicted"/>
<dbReference type="AlphaFoldDB" id="A0A1N6D3H3"/>
<protein>
    <submittedName>
        <fullName evidence="1">Uncharacterized protein</fullName>
    </submittedName>
</protein>
<dbReference type="RefSeq" id="WP_074222915.1">
    <property type="nucleotide sequence ID" value="NZ_FSRC01000001.1"/>
</dbReference>
<dbReference type="STRING" id="226505.SAMN05444394_0119"/>
<organism evidence="1 2">
    <name type="scientific">Algoriphagus halophilus</name>
    <dbReference type="NCBI Taxonomy" id="226505"/>
    <lineage>
        <taxon>Bacteria</taxon>
        <taxon>Pseudomonadati</taxon>
        <taxon>Bacteroidota</taxon>
        <taxon>Cytophagia</taxon>
        <taxon>Cytophagales</taxon>
        <taxon>Cyclobacteriaceae</taxon>
        <taxon>Algoriphagus</taxon>
    </lineage>
</organism>
<evidence type="ECO:0000313" key="1">
    <source>
        <dbReference type="EMBL" id="SIN65335.1"/>
    </source>
</evidence>
<sequence length="111" mass="12833">MKNKLFLFPILLFVACSSKKIEAEFIEIENNNARFEIVNDSEEDIGKITFEIRYLDSSDDVLLLDTVSYQMSNQGQNEPLPFLKANDRTFIVQRAPDQCQRAEIMVLEIDP</sequence>
<gene>
    <name evidence="1" type="ORF">SAMN05444394_0119</name>
</gene>
<reference evidence="2" key="1">
    <citation type="submission" date="2016-11" db="EMBL/GenBank/DDBJ databases">
        <authorList>
            <person name="Varghese N."/>
            <person name="Submissions S."/>
        </authorList>
    </citation>
    <scope>NUCLEOTIDE SEQUENCE [LARGE SCALE GENOMIC DNA]</scope>
    <source>
        <strain evidence="2">DSM 15292</strain>
    </source>
</reference>
<accession>A0A1N6D3H3</accession>
<dbReference type="EMBL" id="FSRC01000001">
    <property type="protein sequence ID" value="SIN65335.1"/>
    <property type="molecule type" value="Genomic_DNA"/>
</dbReference>
<keyword evidence="2" id="KW-1185">Reference proteome</keyword>
<dbReference type="PROSITE" id="PS51257">
    <property type="entry name" value="PROKAR_LIPOPROTEIN"/>
    <property type="match status" value="1"/>
</dbReference>
<dbReference type="Proteomes" id="UP000185221">
    <property type="component" value="Unassembled WGS sequence"/>
</dbReference>
<name>A0A1N6D3H3_9BACT</name>